<dbReference type="SUPFAM" id="SSF54523">
    <property type="entry name" value="Pili subunits"/>
    <property type="match status" value="1"/>
</dbReference>
<dbReference type="PROSITE" id="PS00409">
    <property type="entry name" value="PROKAR_NTER_METHYL"/>
    <property type="match status" value="1"/>
</dbReference>
<dbReference type="AlphaFoldDB" id="A0A972VV58"/>
<dbReference type="GO" id="GO:0043683">
    <property type="term" value="P:type IV pilus assembly"/>
    <property type="evidence" value="ECO:0007669"/>
    <property type="project" value="InterPro"/>
</dbReference>
<organism evidence="2 3">
    <name type="scientific">SAR86 cluster bacterium</name>
    <dbReference type="NCBI Taxonomy" id="2030880"/>
    <lineage>
        <taxon>Bacteria</taxon>
        <taxon>Pseudomonadati</taxon>
        <taxon>Pseudomonadota</taxon>
        <taxon>Gammaproteobacteria</taxon>
        <taxon>SAR86 cluster</taxon>
    </lineage>
</organism>
<keyword evidence="1" id="KW-0812">Transmembrane</keyword>
<keyword evidence="1" id="KW-0472">Membrane</keyword>
<dbReference type="EMBL" id="JABMOJ010000029">
    <property type="protein sequence ID" value="NQV63864.1"/>
    <property type="molecule type" value="Genomic_DNA"/>
</dbReference>
<gene>
    <name evidence="2" type="ORF">HQ497_00745</name>
</gene>
<comment type="caution">
    <text evidence="2">The sequence shown here is derived from an EMBL/GenBank/DDBJ whole genome shotgun (WGS) entry which is preliminary data.</text>
</comment>
<dbReference type="InterPro" id="IPR031982">
    <property type="entry name" value="PilE-like"/>
</dbReference>
<accession>A0A972VV58</accession>
<sequence>MMAKGYTLIELMVVVAIIGIISAIAYPSYQTYTCDTFIGQGVADMNVCALGMERFYSNDFTYDGATIGGVCSAVSPTQGTQKFDLALSTLTQTNFVVTATPVGSCGTTMTLDAAGTLTVAP</sequence>
<dbReference type="Gene3D" id="3.30.700.10">
    <property type="entry name" value="Glycoprotein, Type 4 Pilin"/>
    <property type="match status" value="1"/>
</dbReference>
<evidence type="ECO:0000313" key="2">
    <source>
        <dbReference type="EMBL" id="NQV63864.1"/>
    </source>
</evidence>
<dbReference type="NCBIfam" id="TIGR02532">
    <property type="entry name" value="IV_pilin_GFxxxE"/>
    <property type="match status" value="1"/>
</dbReference>
<reference evidence="2" key="1">
    <citation type="submission" date="2020-05" db="EMBL/GenBank/DDBJ databases">
        <title>Sulfur intermediates as new biogeochemical hubs in an aquatic model microbial ecosystem.</title>
        <authorList>
            <person name="Vigneron A."/>
        </authorList>
    </citation>
    <scope>NUCLEOTIDE SEQUENCE</scope>
    <source>
        <strain evidence="2">Bin.250</strain>
    </source>
</reference>
<feature type="transmembrane region" description="Helical" evidence="1">
    <location>
        <begin position="7"/>
        <end position="26"/>
    </location>
</feature>
<proteinExistence type="predicted"/>
<evidence type="ECO:0000256" key="1">
    <source>
        <dbReference type="SAM" id="Phobius"/>
    </source>
</evidence>
<dbReference type="Proteomes" id="UP000754644">
    <property type="component" value="Unassembled WGS sequence"/>
</dbReference>
<protein>
    <submittedName>
        <fullName evidence="2">Prepilin-type N-terminal cleavage/methylation domain-containing protein</fullName>
    </submittedName>
</protein>
<dbReference type="Pfam" id="PF07963">
    <property type="entry name" value="N_methyl"/>
    <property type="match status" value="1"/>
</dbReference>
<dbReference type="InterPro" id="IPR045584">
    <property type="entry name" value="Pilin-like"/>
</dbReference>
<keyword evidence="1" id="KW-1133">Transmembrane helix</keyword>
<evidence type="ECO:0000313" key="3">
    <source>
        <dbReference type="Proteomes" id="UP000754644"/>
    </source>
</evidence>
<name>A0A972VV58_9GAMM</name>
<dbReference type="Pfam" id="PF16732">
    <property type="entry name" value="ComP_DUS"/>
    <property type="match status" value="1"/>
</dbReference>
<dbReference type="InterPro" id="IPR012902">
    <property type="entry name" value="N_methyl_site"/>
</dbReference>